<organism evidence="2 3">
    <name type="scientific">Rhodothermus marinus (strain ATCC 43812 / DSM 4252 / R-10)</name>
    <name type="common">Rhodothermus obamensis</name>
    <dbReference type="NCBI Taxonomy" id="518766"/>
    <lineage>
        <taxon>Bacteria</taxon>
        <taxon>Pseudomonadati</taxon>
        <taxon>Rhodothermota</taxon>
        <taxon>Rhodothermia</taxon>
        <taxon>Rhodothermales</taxon>
        <taxon>Rhodothermaceae</taxon>
        <taxon>Rhodothermus</taxon>
    </lineage>
</organism>
<protein>
    <recommendedName>
        <fullName evidence="4">Cytochrome C</fullName>
    </recommendedName>
</protein>
<accession>D0MKI2</accession>
<feature type="transmembrane region" description="Helical" evidence="1">
    <location>
        <begin position="28"/>
        <end position="47"/>
    </location>
</feature>
<dbReference type="AlphaFoldDB" id="D0MKI2"/>
<sequence length="220" mass="25080">MTWLDKIIGPRIPDSVLHRERRRFRRPTLLLGTAALLLLISIFFPYWRIRLFAPQYPGGLVAKVYVNRVEGDVREIDGLNHYIGMRPLEEAAQLERSLSIILIVAMALLVAGAIYVHSPWAAVLSLPALLYPLIFLADLYYWLWNFGTHLDPRAPLSSSVKPFVPPLLGEGRVGQFRVVAIWDIGLWLAILASILIIVGLYYHRKAYKPFYEAYVRGELA</sequence>
<evidence type="ECO:0000313" key="2">
    <source>
        <dbReference type="EMBL" id="ACY48894.1"/>
    </source>
</evidence>
<proteinExistence type="predicted"/>
<dbReference type="Proteomes" id="UP000002221">
    <property type="component" value="Chromosome"/>
</dbReference>
<keyword evidence="1" id="KW-0472">Membrane</keyword>
<gene>
    <name evidence="2" type="ordered locus">Rmar_2013</name>
</gene>
<feature type="transmembrane region" description="Helical" evidence="1">
    <location>
        <begin position="123"/>
        <end position="143"/>
    </location>
</feature>
<evidence type="ECO:0008006" key="4">
    <source>
        <dbReference type="Google" id="ProtNLM"/>
    </source>
</evidence>
<dbReference type="STRING" id="518766.Rmar_2013"/>
<keyword evidence="1" id="KW-0812">Transmembrane</keyword>
<name>D0MKI2_RHOM4</name>
<reference evidence="2 3" key="1">
    <citation type="journal article" date="2009" name="Stand. Genomic Sci.">
        <title>Complete genome sequence of Rhodothermus marinus type strain (R-10).</title>
        <authorList>
            <person name="Nolan M."/>
            <person name="Tindall B.J."/>
            <person name="Pomrenke H."/>
            <person name="Lapidus A."/>
            <person name="Copeland A."/>
            <person name="Glavina Del Rio T."/>
            <person name="Lucas S."/>
            <person name="Chen F."/>
            <person name="Tice H."/>
            <person name="Cheng J.F."/>
            <person name="Saunders E."/>
            <person name="Han C."/>
            <person name="Bruce D."/>
            <person name="Goodwin L."/>
            <person name="Chain P."/>
            <person name="Pitluck S."/>
            <person name="Ovchinikova G."/>
            <person name="Pati A."/>
            <person name="Ivanova N."/>
            <person name="Mavromatis K."/>
            <person name="Chen A."/>
            <person name="Palaniappan K."/>
            <person name="Land M."/>
            <person name="Hauser L."/>
            <person name="Chang Y.J."/>
            <person name="Jeffries C.D."/>
            <person name="Brettin T."/>
            <person name="Goker M."/>
            <person name="Bristow J."/>
            <person name="Eisen J.A."/>
            <person name="Markowitz V."/>
            <person name="Hugenholtz P."/>
            <person name="Kyrpides N.C."/>
            <person name="Klenk H.P."/>
            <person name="Detter J.C."/>
        </authorList>
    </citation>
    <scope>NUCLEOTIDE SEQUENCE [LARGE SCALE GENOMIC DNA]</scope>
    <source>
        <strain evidence="3">ATCC 43812 / DSM 4252 / R-10</strain>
    </source>
</reference>
<evidence type="ECO:0000313" key="3">
    <source>
        <dbReference type="Proteomes" id="UP000002221"/>
    </source>
</evidence>
<dbReference type="eggNOG" id="COG4314">
    <property type="taxonomic scope" value="Bacteria"/>
</dbReference>
<dbReference type="KEGG" id="rmr:Rmar_2013"/>
<feature type="transmembrane region" description="Helical" evidence="1">
    <location>
        <begin position="97"/>
        <end position="116"/>
    </location>
</feature>
<dbReference type="RefSeq" id="WP_012844505.1">
    <property type="nucleotide sequence ID" value="NC_013501.1"/>
</dbReference>
<keyword evidence="3" id="KW-1185">Reference proteome</keyword>
<dbReference type="OrthoDB" id="9809859at2"/>
<feature type="transmembrane region" description="Helical" evidence="1">
    <location>
        <begin position="184"/>
        <end position="202"/>
    </location>
</feature>
<dbReference type="EMBL" id="CP001807">
    <property type="protein sequence ID" value="ACY48894.1"/>
    <property type="molecule type" value="Genomic_DNA"/>
</dbReference>
<evidence type="ECO:0000256" key="1">
    <source>
        <dbReference type="SAM" id="Phobius"/>
    </source>
</evidence>
<keyword evidence="1" id="KW-1133">Transmembrane helix</keyword>
<dbReference type="HOGENOM" id="CLU_080177_0_0_10"/>